<organism evidence="1">
    <name type="scientific">Agarophyton chilense</name>
    <name type="common">Red seaweed</name>
    <name type="synonym">Gracilaria chilensis</name>
    <dbReference type="NCBI Taxonomy" id="2510777"/>
    <lineage>
        <taxon>Eukaryota</taxon>
        <taxon>Rhodophyta</taxon>
        <taxon>Florideophyceae</taxon>
        <taxon>Rhodymeniophycidae</taxon>
        <taxon>Gracilariales</taxon>
        <taxon>Gracilariaceae</taxon>
        <taxon>Agarophyton</taxon>
    </lineage>
</organism>
<dbReference type="SUPFAM" id="SSF64288">
    <property type="entry name" value="Chorismate lyase-like"/>
    <property type="match status" value="1"/>
</dbReference>
<name>A0A141SEN5_AGACH</name>
<reference evidence="2" key="2">
    <citation type="submission" date="2017-06" db="EMBL/GenBank/DDBJ databases">
        <title>Structure and comparision analysis of complete mitochondrion ans plastid genome of economic red alga Gracilaaria chilensis.</title>
        <authorList>
            <person name="Liu N."/>
            <person name="Zhang L."/>
            <person name="Liu T."/>
        </authorList>
    </citation>
    <scope>NUCLEOTIDE SEQUENCE</scope>
</reference>
<dbReference type="Gene3D" id="3.40.1410.10">
    <property type="entry name" value="Chorismate lyase-like"/>
    <property type="match status" value="1"/>
</dbReference>
<dbReference type="RefSeq" id="YP_009244511.1">
    <property type="nucleotide sequence ID" value="NC_029860.1"/>
</dbReference>
<dbReference type="EMBL" id="MF401963">
    <property type="protein sequence ID" value="ASP44648.1"/>
    <property type="molecule type" value="Genomic_DNA"/>
</dbReference>
<evidence type="ECO:0000313" key="1">
    <source>
        <dbReference type="EMBL" id="AMK96753.1"/>
    </source>
</evidence>
<protein>
    <submittedName>
        <fullName evidence="1">Uncharacterized protein</fullName>
    </submittedName>
</protein>
<geneLocation type="plastid" evidence="1"/>
<accession>A0A141SEN5</accession>
<gene>
    <name evidence="1" type="primary">ycf21</name>
    <name evidence="1" type="ORF">Gchil_098</name>
</gene>
<dbReference type="Pfam" id="PF01947">
    <property type="entry name" value="Rv2949c-like"/>
    <property type="match status" value="1"/>
</dbReference>
<dbReference type="AlphaFoldDB" id="A0A141SEN5"/>
<evidence type="ECO:0000313" key="2">
    <source>
        <dbReference type="EMBL" id="ASP44648.1"/>
    </source>
</evidence>
<reference evidence="1" key="1">
    <citation type="submission" date="2015-07" db="EMBL/GenBank/DDBJ databases">
        <title>Reconstructing the complex evolutionary history of mobile plasmids in red algal genomes.</title>
        <authorList>
            <person name="Lee J."/>
            <person name="Kim K.M."/>
            <person name="Yang E.C."/>
            <person name="Miller K.A."/>
            <person name="Boo S.M."/>
            <person name="Bhattacharya D."/>
            <person name="Yoon H.S."/>
        </authorList>
    </citation>
    <scope>NUCLEOTIDE SEQUENCE</scope>
</reference>
<proteinExistence type="predicted"/>
<dbReference type="GeneID" id="27219466"/>
<sequence length="177" mass="21217">MKYINMNSFNYIINIPLNDLNSFNQKTYHLIPAEWKFILMSDGSFTQNLNSLTRKKIITFPAHIKHQYINKKTKIREVYLQDKSDRNLAFARSHWISQISNQTYNLTKNEPIGKSLIKHRADVYKDIHEIYYVYSIYLEKIFNSLEPIWGRKCTIYNDYEAITTIQEFFSPHIISFF</sequence>
<dbReference type="InterPro" id="IPR002800">
    <property type="entry name" value="Rv2949c-like"/>
</dbReference>
<dbReference type="EMBL" id="KT266788">
    <property type="protein sequence ID" value="AMK96753.1"/>
    <property type="molecule type" value="Genomic_DNA"/>
</dbReference>
<dbReference type="InterPro" id="IPR028978">
    <property type="entry name" value="Chorismate_lyase_/UTRA_dom_sf"/>
</dbReference>
<keyword evidence="1" id="KW-0934">Plastid</keyword>